<evidence type="ECO:0000256" key="9">
    <source>
        <dbReference type="ARBA" id="ARBA00061535"/>
    </source>
</evidence>
<comment type="catalytic activity">
    <reaction evidence="7 15">
        <text>N-terminal L-lysyl-[protein] + L-leucyl-tRNA(Leu) = N-terminal L-leucyl-L-lysyl-[protein] + tRNA(Leu) + H(+)</text>
        <dbReference type="Rhea" id="RHEA:12340"/>
        <dbReference type="Rhea" id="RHEA-COMP:9613"/>
        <dbReference type="Rhea" id="RHEA-COMP:9622"/>
        <dbReference type="Rhea" id="RHEA-COMP:12670"/>
        <dbReference type="Rhea" id="RHEA-COMP:12671"/>
        <dbReference type="ChEBI" id="CHEBI:15378"/>
        <dbReference type="ChEBI" id="CHEBI:65249"/>
        <dbReference type="ChEBI" id="CHEBI:78442"/>
        <dbReference type="ChEBI" id="CHEBI:78494"/>
        <dbReference type="ChEBI" id="CHEBI:133043"/>
        <dbReference type="EC" id="2.3.2.6"/>
    </reaction>
</comment>
<dbReference type="PANTHER" id="PTHR30098:SF2">
    <property type="entry name" value="LEUCYL_PHENYLALANYL-TRNA--PROTEIN TRANSFERASE"/>
    <property type="match status" value="1"/>
</dbReference>
<comment type="similarity">
    <text evidence="9 15">Belongs to the L/F-transferase family.</text>
</comment>
<organism evidence="16 17">
    <name type="scientific">Halorhodospira halochloris</name>
    <name type="common">Ectothiorhodospira halochloris</name>
    <dbReference type="NCBI Taxonomy" id="1052"/>
    <lineage>
        <taxon>Bacteria</taxon>
        <taxon>Pseudomonadati</taxon>
        <taxon>Pseudomonadota</taxon>
        <taxon>Gammaproteobacteria</taxon>
        <taxon>Chromatiales</taxon>
        <taxon>Ectothiorhodospiraceae</taxon>
        <taxon>Halorhodospira</taxon>
    </lineage>
</organism>
<comment type="subcellular location">
    <subcellularLocation>
        <location evidence="1 15">Cytoplasm</location>
    </subcellularLocation>
</comment>
<dbReference type="KEGG" id="hhk:HH1059_08230"/>
<dbReference type="InterPro" id="IPR042203">
    <property type="entry name" value="Leu/Phe-tRNA_Trfase_C"/>
</dbReference>
<dbReference type="InterPro" id="IPR042221">
    <property type="entry name" value="Leu/Phe-tRNA_Trfase_N"/>
</dbReference>
<dbReference type="FunFam" id="3.40.630.70:FF:000001">
    <property type="entry name" value="Leucyl/phenylalanyl-tRNA--protein transferase"/>
    <property type="match status" value="1"/>
</dbReference>
<dbReference type="Gene3D" id="3.30.70.3550">
    <property type="entry name" value="Leucyl/phenylalanyl-tRNA-protein transferase, N-terminal domain"/>
    <property type="match status" value="1"/>
</dbReference>
<evidence type="ECO:0000313" key="16">
    <source>
        <dbReference type="EMBL" id="BAU57515.1"/>
    </source>
</evidence>
<keyword evidence="2 15" id="KW-0963">Cytoplasm</keyword>
<comment type="catalytic activity">
    <reaction evidence="6 15">
        <text>N-terminal L-arginyl-[protein] + L-leucyl-tRNA(Leu) = N-terminal L-leucyl-L-arginyl-[protein] + tRNA(Leu) + H(+)</text>
        <dbReference type="Rhea" id="RHEA:50416"/>
        <dbReference type="Rhea" id="RHEA-COMP:9613"/>
        <dbReference type="Rhea" id="RHEA-COMP:9622"/>
        <dbReference type="Rhea" id="RHEA-COMP:12672"/>
        <dbReference type="Rhea" id="RHEA-COMP:12673"/>
        <dbReference type="ChEBI" id="CHEBI:15378"/>
        <dbReference type="ChEBI" id="CHEBI:64719"/>
        <dbReference type="ChEBI" id="CHEBI:78442"/>
        <dbReference type="ChEBI" id="CHEBI:78494"/>
        <dbReference type="ChEBI" id="CHEBI:133044"/>
        <dbReference type="EC" id="2.3.2.6"/>
    </reaction>
</comment>
<evidence type="ECO:0000256" key="11">
    <source>
        <dbReference type="ARBA" id="ARBA00074372"/>
    </source>
</evidence>
<comment type="function">
    <text evidence="8 15">Functions in the N-end rule pathway of protein degradation where it conjugates Leu, Phe and, less efficiently, Met from aminoacyl-tRNAs to the N-termini of proteins containing an N-terminal arginine or lysine.</text>
</comment>
<dbReference type="RefSeq" id="WP_096408608.1">
    <property type="nucleotide sequence ID" value="NZ_AP017372.2"/>
</dbReference>
<keyword evidence="3 15" id="KW-0808">Transferase</keyword>
<dbReference type="Pfam" id="PF03588">
    <property type="entry name" value="Leu_Phe_trans"/>
    <property type="match status" value="1"/>
</dbReference>
<evidence type="ECO:0000256" key="7">
    <source>
        <dbReference type="ARBA" id="ARBA00051538"/>
    </source>
</evidence>
<evidence type="ECO:0000256" key="10">
    <source>
        <dbReference type="ARBA" id="ARBA00066767"/>
    </source>
</evidence>
<reference evidence="16" key="1">
    <citation type="submission" date="2016-02" db="EMBL/GenBank/DDBJ databases">
        <title>Halorhodospira halochloris DSM-1059 complete genome, version 2.</title>
        <authorList>
            <person name="Tsukatani Y."/>
        </authorList>
    </citation>
    <scope>NUCLEOTIDE SEQUENCE</scope>
    <source>
        <strain evidence="16">DSM 1059</strain>
    </source>
</reference>
<evidence type="ECO:0000256" key="13">
    <source>
        <dbReference type="ARBA" id="ARBA00077165"/>
    </source>
</evidence>
<evidence type="ECO:0000256" key="5">
    <source>
        <dbReference type="ARBA" id="ARBA00050607"/>
    </source>
</evidence>
<dbReference type="PANTHER" id="PTHR30098">
    <property type="entry name" value="LEUCYL/PHENYLALANYL-TRNA--PROTEIN TRANSFERASE"/>
    <property type="match status" value="1"/>
</dbReference>
<gene>
    <name evidence="15 16" type="primary">aat</name>
    <name evidence="16" type="ORF">HH1059_08230</name>
</gene>
<dbReference type="OrthoDB" id="9790282at2"/>
<comment type="catalytic activity">
    <reaction evidence="5 15">
        <text>L-phenylalanyl-tRNA(Phe) + an N-terminal L-alpha-aminoacyl-[protein] = an N-terminal L-phenylalanyl-L-alpha-aminoacyl-[protein] + tRNA(Phe)</text>
        <dbReference type="Rhea" id="RHEA:43632"/>
        <dbReference type="Rhea" id="RHEA-COMP:9668"/>
        <dbReference type="Rhea" id="RHEA-COMP:9699"/>
        <dbReference type="Rhea" id="RHEA-COMP:10636"/>
        <dbReference type="Rhea" id="RHEA-COMP:10637"/>
        <dbReference type="ChEBI" id="CHEBI:78442"/>
        <dbReference type="ChEBI" id="CHEBI:78531"/>
        <dbReference type="ChEBI" id="CHEBI:78597"/>
        <dbReference type="ChEBI" id="CHEBI:83561"/>
        <dbReference type="EC" id="2.3.2.6"/>
    </reaction>
</comment>
<evidence type="ECO:0000256" key="12">
    <source>
        <dbReference type="ARBA" id="ARBA00077136"/>
    </source>
</evidence>
<dbReference type="HAMAP" id="MF_00688">
    <property type="entry name" value="Leu_Phe_trans"/>
    <property type="match status" value="1"/>
</dbReference>
<evidence type="ECO:0000256" key="15">
    <source>
        <dbReference type="HAMAP-Rule" id="MF_00688"/>
    </source>
</evidence>
<evidence type="ECO:0000256" key="1">
    <source>
        <dbReference type="ARBA" id="ARBA00004496"/>
    </source>
</evidence>
<dbReference type="InterPro" id="IPR004616">
    <property type="entry name" value="Leu/Phe-tRNA_Trfase"/>
</dbReference>
<dbReference type="EMBL" id="AP017372">
    <property type="protein sequence ID" value="BAU57515.1"/>
    <property type="molecule type" value="Genomic_DNA"/>
</dbReference>
<dbReference type="GO" id="GO:0008914">
    <property type="term" value="F:leucyl-tRNA--protein transferase activity"/>
    <property type="evidence" value="ECO:0007669"/>
    <property type="project" value="UniProtKB-UniRule"/>
</dbReference>
<evidence type="ECO:0000256" key="2">
    <source>
        <dbReference type="ARBA" id="ARBA00022490"/>
    </source>
</evidence>
<accession>A0A0X8X8M3</accession>
<dbReference type="GO" id="GO:0030163">
    <property type="term" value="P:protein catabolic process"/>
    <property type="evidence" value="ECO:0007669"/>
    <property type="project" value="UniProtKB-UniRule"/>
</dbReference>
<keyword evidence="17" id="KW-1185">Reference proteome</keyword>
<protein>
    <recommendedName>
        <fullName evidence="11 15">Leucyl/phenylalanyl-tRNA--protein transferase</fullName>
        <ecNumber evidence="10 15">2.3.2.6</ecNumber>
    </recommendedName>
    <alternativeName>
        <fullName evidence="12 15">L/F-transferase</fullName>
    </alternativeName>
    <alternativeName>
        <fullName evidence="13 15">Leucyltransferase</fullName>
    </alternativeName>
    <alternativeName>
        <fullName evidence="14 15">Phenyalanyltransferase</fullName>
    </alternativeName>
</protein>
<evidence type="ECO:0000256" key="3">
    <source>
        <dbReference type="ARBA" id="ARBA00022679"/>
    </source>
</evidence>
<name>A0A0X8X8M3_HALHR</name>
<evidence type="ECO:0000256" key="4">
    <source>
        <dbReference type="ARBA" id="ARBA00023315"/>
    </source>
</evidence>
<dbReference type="SUPFAM" id="SSF55729">
    <property type="entry name" value="Acyl-CoA N-acyltransferases (Nat)"/>
    <property type="match status" value="1"/>
</dbReference>
<dbReference type="InterPro" id="IPR016181">
    <property type="entry name" value="Acyl_CoA_acyltransferase"/>
</dbReference>
<dbReference type="Proteomes" id="UP000218890">
    <property type="component" value="Chromosome"/>
</dbReference>
<evidence type="ECO:0000313" key="17">
    <source>
        <dbReference type="Proteomes" id="UP000218890"/>
    </source>
</evidence>
<sequence>MRQLRWLHENRPDEPFPHAEQAMKEPNGLLAIGGDLSVQRICSAYRNGIFPWYGEGQPILWWSPDPRGIFLPGDLHISRSLRRRLNQAPYTVTLDNNFEAVIAGCAAPRSADEGTWITHEMINAYIELHYSGFAHSVEVWLEDELVGGLYGVALHKAFFGESMFSRARDASKVALAKLCPQLWRWGFDFFDCQMSNPHLERMGIREVPRSEYLKLLTKAMKKPHLSSVWNFASN</sequence>
<dbReference type="FunFam" id="3.30.70.3550:FF:000001">
    <property type="entry name" value="Leucyl/phenylalanyl-tRNA--protein transferase"/>
    <property type="match status" value="1"/>
</dbReference>
<dbReference type="EC" id="2.3.2.6" evidence="10 15"/>
<dbReference type="AlphaFoldDB" id="A0A0X8X8M3"/>
<dbReference type="GO" id="GO:0005737">
    <property type="term" value="C:cytoplasm"/>
    <property type="evidence" value="ECO:0007669"/>
    <property type="project" value="UniProtKB-SubCell"/>
</dbReference>
<proteinExistence type="inferred from homology"/>
<evidence type="ECO:0000256" key="6">
    <source>
        <dbReference type="ARBA" id="ARBA00050652"/>
    </source>
</evidence>
<evidence type="ECO:0000256" key="14">
    <source>
        <dbReference type="ARBA" id="ARBA00083640"/>
    </source>
</evidence>
<dbReference type="Gene3D" id="3.40.630.70">
    <property type="entry name" value="Leucyl/phenylalanyl-tRNA-protein transferase, C-terminal domain"/>
    <property type="match status" value="1"/>
</dbReference>
<evidence type="ECO:0000256" key="8">
    <source>
        <dbReference type="ARBA" id="ARBA00054043"/>
    </source>
</evidence>
<keyword evidence="4 15" id="KW-0012">Acyltransferase</keyword>
<dbReference type="NCBIfam" id="TIGR00667">
    <property type="entry name" value="aat"/>
    <property type="match status" value="1"/>
</dbReference>